<keyword evidence="3" id="KW-1185">Reference proteome</keyword>
<protein>
    <submittedName>
        <fullName evidence="2">Uncharacterized protein</fullName>
    </submittedName>
</protein>
<sequence>MRRRRRRMMRRKRRRRMRKKMMRRRRRTRRKRRRLMRKRRRMRSDGFWLIASILISIAPASLWYINVKSVLSGFPRSVFGICTNAKTKIICSYKRRGMFLNFFQQNPSGGSGARGNEISVSLDMASGFINNAVPRQATEKEITIAERLRLVTGH</sequence>
<evidence type="ECO:0000313" key="3">
    <source>
        <dbReference type="Proteomes" id="UP000479000"/>
    </source>
</evidence>
<reference evidence="2 3" key="1">
    <citation type="submission" date="2020-02" db="EMBL/GenBank/DDBJ databases">
        <authorList>
            <person name="Ferguson B K."/>
        </authorList>
    </citation>
    <scope>NUCLEOTIDE SEQUENCE [LARGE SCALE GENOMIC DNA]</scope>
</reference>
<gene>
    <name evidence="2" type="ORF">NTEN_LOCUS3071</name>
</gene>
<name>A0A6H5G1V7_9HEMI</name>
<dbReference type="Proteomes" id="UP000479000">
    <property type="component" value="Unassembled WGS sequence"/>
</dbReference>
<accession>A0A6H5G1V7</accession>
<dbReference type="AlphaFoldDB" id="A0A6H5G1V7"/>
<evidence type="ECO:0000313" key="2">
    <source>
        <dbReference type="EMBL" id="CAA9996579.1"/>
    </source>
</evidence>
<feature type="region of interest" description="Disordered" evidence="1">
    <location>
        <begin position="1"/>
        <end position="39"/>
    </location>
</feature>
<proteinExistence type="predicted"/>
<evidence type="ECO:0000256" key="1">
    <source>
        <dbReference type="SAM" id="MobiDB-lite"/>
    </source>
</evidence>
<organism evidence="2 3">
    <name type="scientific">Nesidiocoris tenuis</name>
    <dbReference type="NCBI Taxonomy" id="355587"/>
    <lineage>
        <taxon>Eukaryota</taxon>
        <taxon>Metazoa</taxon>
        <taxon>Ecdysozoa</taxon>
        <taxon>Arthropoda</taxon>
        <taxon>Hexapoda</taxon>
        <taxon>Insecta</taxon>
        <taxon>Pterygota</taxon>
        <taxon>Neoptera</taxon>
        <taxon>Paraneoptera</taxon>
        <taxon>Hemiptera</taxon>
        <taxon>Heteroptera</taxon>
        <taxon>Panheteroptera</taxon>
        <taxon>Cimicomorpha</taxon>
        <taxon>Miridae</taxon>
        <taxon>Dicyphina</taxon>
        <taxon>Nesidiocoris</taxon>
    </lineage>
</organism>
<dbReference type="EMBL" id="CADCXU010004682">
    <property type="protein sequence ID" value="CAA9996579.1"/>
    <property type="molecule type" value="Genomic_DNA"/>
</dbReference>